<evidence type="ECO:0000256" key="2">
    <source>
        <dbReference type="ARBA" id="ARBA00022741"/>
    </source>
</evidence>
<dbReference type="SMART" id="SM00382">
    <property type="entry name" value="AAA"/>
    <property type="match status" value="1"/>
</dbReference>
<keyword evidence="7" id="KW-1185">Reference proteome</keyword>
<keyword evidence="1" id="KW-0813">Transport</keyword>
<dbReference type="Proteomes" id="UP000595703">
    <property type="component" value="Chromosome"/>
</dbReference>
<organism evidence="6 7">
    <name type="scientific">Actinacidiphila reveromycinica</name>
    <dbReference type="NCBI Taxonomy" id="659352"/>
    <lineage>
        <taxon>Bacteria</taxon>
        <taxon>Bacillati</taxon>
        <taxon>Actinomycetota</taxon>
        <taxon>Actinomycetes</taxon>
        <taxon>Kitasatosporales</taxon>
        <taxon>Streptomycetaceae</taxon>
        <taxon>Actinacidiphila</taxon>
    </lineage>
</organism>
<keyword evidence="2" id="KW-0547">Nucleotide-binding</keyword>
<dbReference type="GO" id="GO:0022857">
    <property type="term" value="F:transmembrane transporter activity"/>
    <property type="evidence" value="ECO:0007669"/>
    <property type="project" value="UniProtKB-ARBA"/>
</dbReference>
<feature type="domain" description="ABC transporter" evidence="5">
    <location>
        <begin position="33"/>
        <end position="276"/>
    </location>
</feature>
<dbReference type="InterPro" id="IPR017911">
    <property type="entry name" value="MacB-like_ATP-bd"/>
</dbReference>
<dbReference type="EMBL" id="AP018365">
    <property type="protein sequence ID" value="BBA97442.1"/>
    <property type="molecule type" value="Genomic_DNA"/>
</dbReference>
<evidence type="ECO:0000313" key="6">
    <source>
        <dbReference type="EMBL" id="BBA97442.1"/>
    </source>
</evidence>
<evidence type="ECO:0000259" key="5">
    <source>
        <dbReference type="PROSITE" id="PS50893"/>
    </source>
</evidence>
<feature type="region of interest" description="Disordered" evidence="4">
    <location>
        <begin position="289"/>
        <end position="337"/>
    </location>
</feature>
<dbReference type="GO" id="GO:0005886">
    <property type="term" value="C:plasma membrane"/>
    <property type="evidence" value="ECO:0007669"/>
    <property type="project" value="TreeGrafter"/>
</dbReference>
<gene>
    <name evidence="6" type="ORF">RVR_3194</name>
</gene>
<dbReference type="InterPro" id="IPR003593">
    <property type="entry name" value="AAA+_ATPase"/>
</dbReference>
<accession>A0A7U3URF8</accession>
<evidence type="ECO:0000256" key="4">
    <source>
        <dbReference type="SAM" id="MobiDB-lite"/>
    </source>
</evidence>
<dbReference type="GO" id="GO:0098796">
    <property type="term" value="C:membrane protein complex"/>
    <property type="evidence" value="ECO:0007669"/>
    <property type="project" value="UniProtKB-ARBA"/>
</dbReference>
<dbReference type="AlphaFoldDB" id="A0A7U3URF8"/>
<dbReference type="CDD" id="cd03255">
    <property type="entry name" value="ABC_MJ0796_LolCDE_FtsE"/>
    <property type="match status" value="1"/>
</dbReference>
<dbReference type="InterPro" id="IPR017871">
    <property type="entry name" value="ABC_transporter-like_CS"/>
</dbReference>
<dbReference type="InterPro" id="IPR003439">
    <property type="entry name" value="ABC_transporter-like_ATP-bd"/>
</dbReference>
<protein>
    <submittedName>
        <fullName evidence="6">Putative ABC transporter ATP-binding protein</fullName>
    </submittedName>
</protein>
<reference evidence="6 7" key="1">
    <citation type="journal article" date="2010" name="J. Bacteriol.">
        <title>Biochemical characterization of a novel indole prenyltransferase from Streptomyces sp. SN-593.</title>
        <authorList>
            <person name="Takahashi S."/>
            <person name="Takagi H."/>
            <person name="Toyoda A."/>
            <person name="Uramoto M."/>
            <person name="Nogawa T."/>
            <person name="Ueki M."/>
            <person name="Sakaki Y."/>
            <person name="Osada H."/>
        </authorList>
    </citation>
    <scope>NUCLEOTIDE SEQUENCE [LARGE SCALE GENOMIC DNA]</scope>
    <source>
        <strain evidence="6 7">SN-593</strain>
    </source>
</reference>
<reference evidence="6 7" key="4">
    <citation type="journal article" date="2020" name="Sci. Rep.">
        <title>beta-carboline chemical signals induce reveromycin production through a LuxR family regulator in Streptomyces sp. SN-593.</title>
        <authorList>
            <person name="Panthee S."/>
            <person name="Kito N."/>
            <person name="Hayashi T."/>
            <person name="Shimizu T."/>
            <person name="Ishikawa J."/>
            <person name="Hamamoto H."/>
            <person name="Osada H."/>
            <person name="Takahashi S."/>
        </authorList>
    </citation>
    <scope>NUCLEOTIDE SEQUENCE [LARGE SCALE GENOMIC DNA]</scope>
    <source>
        <strain evidence="6 7">SN-593</strain>
    </source>
</reference>
<sequence length="337" mass="33312">MGGYGDGRVGGYGDGHAAGHRVGAVAGTAPPAVELRGVRRTYGRGAAAVHALRGIDLALPRGTFTAVMGPSGSGKSTFLQCAAGLDRPSDGAVLLGGEDITGLSEDKLTRLRRSRIGFVFQSFNLLPSLTVQQNVLLPQRLAGRRPDRRWAAAMLGRVGLDGYGRRRPGQLSGGQQQRVAVARALVTGPEVVFADEPTGALDTGTAREVLALLRQAVDGGPDGTGPAATVVMVTHDPVAASYADRVLFLADGNLAGELVAPDPKTVADRMVALTARGGGGGVPGAEAGAGAAAPMGASGGSGASGPPGASGAGAPGAPGVPGGLAAGDGRGARGRVA</sequence>
<dbReference type="KEGG" id="arev:RVR_3194"/>
<dbReference type="Gene3D" id="3.40.50.300">
    <property type="entry name" value="P-loop containing nucleotide triphosphate hydrolases"/>
    <property type="match status" value="1"/>
</dbReference>
<dbReference type="Pfam" id="PF00005">
    <property type="entry name" value="ABC_tran"/>
    <property type="match status" value="1"/>
</dbReference>
<reference evidence="6 7" key="3">
    <citation type="journal article" date="2011" name="Nat. Chem. Biol.">
        <title>Reveromycin A biosynthesis uses RevG and RevJ for stereospecific spiroacetal formation.</title>
        <authorList>
            <person name="Takahashi S."/>
            <person name="Toyoda A."/>
            <person name="Sekiyama Y."/>
            <person name="Takagi H."/>
            <person name="Nogawa T."/>
            <person name="Uramoto M."/>
            <person name="Suzuki R."/>
            <person name="Koshino H."/>
            <person name="Kumano T."/>
            <person name="Panthee S."/>
            <person name="Dairi T."/>
            <person name="Ishikawa J."/>
            <person name="Ikeda H."/>
            <person name="Sakaki Y."/>
            <person name="Osada H."/>
        </authorList>
    </citation>
    <scope>NUCLEOTIDE SEQUENCE [LARGE SCALE GENOMIC DNA]</scope>
    <source>
        <strain evidence="6 7">SN-593</strain>
    </source>
</reference>
<dbReference type="GO" id="GO:0005524">
    <property type="term" value="F:ATP binding"/>
    <property type="evidence" value="ECO:0007669"/>
    <property type="project" value="UniProtKB-KW"/>
</dbReference>
<proteinExistence type="predicted"/>
<dbReference type="PANTHER" id="PTHR24220:SF685">
    <property type="entry name" value="ABC TRANSPORTER RELATED"/>
    <property type="match status" value="1"/>
</dbReference>
<evidence type="ECO:0000256" key="3">
    <source>
        <dbReference type="ARBA" id="ARBA00022840"/>
    </source>
</evidence>
<feature type="compositionally biased region" description="Gly residues" evidence="4">
    <location>
        <begin position="297"/>
        <end position="329"/>
    </location>
</feature>
<dbReference type="InterPro" id="IPR015854">
    <property type="entry name" value="ABC_transpr_LolD-like"/>
</dbReference>
<evidence type="ECO:0000256" key="1">
    <source>
        <dbReference type="ARBA" id="ARBA00022448"/>
    </source>
</evidence>
<dbReference type="PANTHER" id="PTHR24220">
    <property type="entry name" value="IMPORT ATP-BINDING PROTEIN"/>
    <property type="match status" value="1"/>
</dbReference>
<dbReference type="FunFam" id="3.40.50.300:FF:000032">
    <property type="entry name" value="Export ABC transporter ATP-binding protein"/>
    <property type="match status" value="1"/>
</dbReference>
<reference evidence="6 7" key="2">
    <citation type="journal article" date="2011" name="J. Antibiot.">
        <title>Furaquinocins I and J: novel polyketide isoprenoid hybrid compounds from Streptomyces reveromyceticus SN-593.</title>
        <authorList>
            <person name="Panthee S."/>
            <person name="Takahashi S."/>
            <person name="Takagi H."/>
            <person name="Nogawa T."/>
            <person name="Oowada E."/>
            <person name="Uramoto M."/>
            <person name="Osada H."/>
        </authorList>
    </citation>
    <scope>NUCLEOTIDE SEQUENCE [LARGE SCALE GENOMIC DNA]</scope>
    <source>
        <strain evidence="6 7">SN-593</strain>
    </source>
</reference>
<dbReference type="GO" id="GO:0016887">
    <property type="term" value="F:ATP hydrolysis activity"/>
    <property type="evidence" value="ECO:0007669"/>
    <property type="project" value="InterPro"/>
</dbReference>
<dbReference type="InterPro" id="IPR027417">
    <property type="entry name" value="P-loop_NTPase"/>
</dbReference>
<dbReference type="PROSITE" id="PS50893">
    <property type="entry name" value="ABC_TRANSPORTER_2"/>
    <property type="match status" value="1"/>
</dbReference>
<name>A0A7U3URF8_9ACTN</name>
<evidence type="ECO:0000313" key="7">
    <source>
        <dbReference type="Proteomes" id="UP000595703"/>
    </source>
</evidence>
<dbReference type="PROSITE" id="PS00211">
    <property type="entry name" value="ABC_TRANSPORTER_1"/>
    <property type="match status" value="1"/>
</dbReference>
<dbReference type="SUPFAM" id="SSF52540">
    <property type="entry name" value="P-loop containing nucleoside triphosphate hydrolases"/>
    <property type="match status" value="1"/>
</dbReference>
<keyword evidence="3 6" id="KW-0067">ATP-binding</keyword>